<protein>
    <submittedName>
        <fullName evidence="3">DMT family transporter</fullName>
    </submittedName>
</protein>
<feature type="transmembrane region" description="Helical" evidence="1">
    <location>
        <begin position="188"/>
        <end position="207"/>
    </location>
</feature>
<dbReference type="Pfam" id="PF00892">
    <property type="entry name" value="EamA"/>
    <property type="match status" value="1"/>
</dbReference>
<reference evidence="4" key="1">
    <citation type="journal article" date="2019" name="Int. J. Syst. Evol. Microbiol.">
        <title>The Global Catalogue of Microorganisms (GCM) 10K type strain sequencing project: providing services to taxonomists for standard genome sequencing and annotation.</title>
        <authorList>
            <consortium name="The Broad Institute Genomics Platform"/>
            <consortium name="The Broad Institute Genome Sequencing Center for Infectious Disease"/>
            <person name="Wu L."/>
            <person name="Ma J."/>
        </authorList>
    </citation>
    <scope>NUCLEOTIDE SEQUENCE [LARGE SCALE GENOMIC DNA]</scope>
    <source>
        <strain evidence="4">KCTC 52094</strain>
    </source>
</reference>
<feature type="transmembrane region" description="Helical" evidence="1">
    <location>
        <begin position="103"/>
        <end position="122"/>
    </location>
</feature>
<feature type="transmembrane region" description="Helical" evidence="1">
    <location>
        <begin position="273"/>
        <end position="290"/>
    </location>
</feature>
<feature type="transmembrane region" description="Helical" evidence="1">
    <location>
        <begin position="213"/>
        <end position="236"/>
    </location>
</feature>
<name>A0ABV7G4I4_9PROT</name>
<dbReference type="InterPro" id="IPR037185">
    <property type="entry name" value="EmrE-like"/>
</dbReference>
<keyword evidence="1" id="KW-0812">Transmembrane</keyword>
<evidence type="ECO:0000313" key="3">
    <source>
        <dbReference type="EMBL" id="MFC3126763.1"/>
    </source>
</evidence>
<feature type="transmembrane region" description="Helical" evidence="1">
    <location>
        <begin position="157"/>
        <end position="176"/>
    </location>
</feature>
<dbReference type="PANTHER" id="PTHR22911">
    <property type="entry name" value="ACYL-MALONYL CONDENSING ENZYME-RELATED"/>
    <property type="match status" value="1"/>
</dbReference>
<sequence length="309" mass="32430">MSAVLPPLAPAAAGDAILRGMGLVALGYAVITVSDAMVKWALPEVGPAAAMIWRGVFGALAIAVLARGQVVRVVNRRLMLLRCTIHCGVTVLFYIVWLRGMPLADTYAVAAASPLIVTLLAIPILGEQVGWRRWASTVGGFVGVLVMLRPGGDLWNADAALLVLATSLMALTRLWTRLLARTDTPASIAFWLLLAHVPVGLALLPAMPPPSALPGWGTAAVLVLLGAANGVAHWLFARAFALAPASVLAPFEFSTLVWGLVLGLVIWGQFPALGTLGGAAIVIAAGLYNLHREQVRRRDALRAGSQGKN</sequence>
<feature type="transmembrane region" description="Helical" evidence="1">
    <location>
        <begin position="134"/>
        <end position="151"/>
    </location>
</feature>
<feature type="domain" description="EamA" evidence="2">
    <location>
        <begin position="20"/>
        <end position="148"/>
    </location>
</feature>
<dbReference type="RefSeq" id="WP_379598316.1">
    <property type="nucleotide sequence ID" value="NZ_JBHRTN010000018.1"/>
</dbReference>
<dbReference type="Gene3D" id="1.10.3730.20">
    <property type="match status" value="1"/>
</dbReference>
<keyword evidence="1" id="KW-0472">Membrane</keyword>
<keyword evidence="1" id="KW-1133">Transmembrane helix</keyword>
<feature type="transmembrane region" description="Helical" evidence="1">
    <location>
        <begin position="78"/>
        <end position="97"/>
    </location>
</feature>
<dbReference type="InterPro" id="IPR000620">
    <property type="entry name" value="EamA_dom"/>
</dbReference>
<comment type="caution">
    <text evidence="3">The sequence shown here is derived from an EMBL/GenBank/DDBJ whole genome shotgun (WGS) entry which is preliminary data.</text>
</comment>
<proteinExistence type="predicted"/>
<organism evidence="3 4">
    <name type="scientific">Teichococcus globiformis</name>
    <dbReference type="NCBI Taxonomy" id="2307229"/>
    <lineage>
        <taxon>Bacteria</taxon>
        <taxon>Pseudomonadati</taxon>
        <taxon>Pseudomonadota</taxon>
        <taxon>Alphaproteobacteria</taxon>
        <taxon>Acetobacterales</taxon>
        <taxon>Roseomonadaceae</taxon>
        <taxon>Roseomonas</taxon>
    </lineage>
</organism>
<feature type="transmembrane region" description="Helical" evidence="1">
    <location>
        <begin position="45"/>
        <end position="66"/>
    </location>
</feature>
<accession>A0ABV7G4I4</accession>
<dbReference type="SUPFAM" id="SSF103481">
    <property type="entry name" value="Multidrug resistance efflux transporter EmrE"/>
    <property type="match status" value="2"/>
</dbReference>
<evidence type="ECO:0000313" key="4">
    <source>
        <dbReference type="Proteomes" id="UP001595593"/>
    </source>
</evidence>
<gene>
    <name evidence="3" type="ORF">ACFOD4_16990</name>
</gene>
<dbReference type="PANTHER" id="PTHR22911:SF103">
    <property type="entry name" value="BLR2811 PROTEIN"/>
    <property type="match status" value="1"/>
</dbReference>
<dbReference type="Proteomes" id="UP001595593">
    <property type="component" value="Unassembled WGS sequence"/>
</dbReference>
<feature type="transmembrane region" description="Helical" evidence="1">
    <location>
        <begin position="248"/>
        <end position="267"/>
    </location>
</feature>
<keyword evidence="4" id="KW-1185">Reference proteome</keyword>
<evidence type="ECO:0000259" key="2">
    <source>
        <dbReference type="Pfam" id="PF00892"/>
    </source>
</evidence>
<dbReference type="EMBL" id="JBHRTN010000018">
    <property type="protein sequence ID" value="MFC3126763.1"/>
    <property type="molecule type" value="Genomic_DNA"/>
</dbReference>
<evidence type="ECO:0000256" key="1">
    <source>
        <dbReference type="SAM" id="Phobius"/>
    </source>
</evidence>